<accession>A0A420IY22</accession>
<gene>
    <name evidence="2" type="ORF">GcM1_202013</name>
</gene>
<comment type="caution">
    <text evidence="2">The sequence shown here is derived from an EMBL/GenBank/DDBJ whole genome shotgun (WGS) entry which is preliminary data.</text>
</comment>
<feature type="chain" id="PRO_5019103545" evidence="1">
    <location>
        <begin position="22"/>
        <end position="248"/>
    </location>
</feature>
<proteinExistence type="predicted"/>
<dbReference type="Proteomes" id="UP000285326">
    <property type="component" value="Unassembled WGS sequence"/>
</dbReference>
<evidence type="ECO:0000313" key="3">
    <source>
        <dbReference type="Proteomes" id="UP000285326"/>
    </source>
</evidence>
<dbReference type="AlphaFoldDB" id="A0A420IY22"/>
<keyword evidence="1" id="KW-0732">Signal</keyword>
<evidence type="ECO:0000313" key="2">
    <source>
        <dbReference type="EMBL" id="RKF79418.1"/>
    </source>
</evidence>
<reference evidence="2 3" key="1">
    <citation type="journal article" date="2018" name="BMC Genomics">
        <title>Comparative genome analyses reveal sequence features reflecting distinct modes of host-adaptation between dicot and monocot powdery mildew.</title>
        <authorList>
            <person name="Wu Y."/>
            <person name="Ma X."/>
            <person name="Pan Z."/>
            <person name="Kale S.D."/>
            <person name="Song Y."/>
            <person name="King H."/>
            <person name="Zhang Q."/>
            <person name="Presley C."/>
            <person name="Deng X."/>
            <person name="Wei C.I."/>
            <person name="Xiao S."/>
        </authorList>
    </citation>
    <scope>NUCLEOTIDE SEQUENCE [LARGE SCALE GENOMIC DNA]</scope>
    <source>
        <strain evidence="2">UMSG1</strain>
    </source>
</reference>
<sequence>MRMVQFIMAVSLATNIVVTAAGSLSKSKRLLTADEMIIYSNEGRTKVVPRAPLATYIGDVALATPEQHHGDLKEVAKREAKSYRIQKSCEKREVFTLLPTEKYVNWDVPMSGVVHAPADSDITISVSSGNMISKKLRVSTSEAFDVIKLFLLKAVGVSYTKARTKKYATKYSFIVPAGRYGAIVLNPLTTRHSGFMDTGCIGNIKRTEFSWESYEAKDYSKMKWVDGIISICLGDTFPLPRCLGNGTL</sequence>
<feature type="signal peptide" evidence="1">
    <location>
        <begin position="1"/>
        <end position="21"/>
    </location>
</feature>
<evidence type="ECO:0000256" key="1">
    <source>
        <dbReference type="SAM" id="SignalP"/>
    </source>
</evidence>
<name>A0A420IY22_9PEZI</name>
<dbReference type="EMBL" id="MCBS01020267">
    <property type="protein sequence ID" value="RKF79418.1"/>
    <property type="molecule type" value="Genomic_DNA"/>
</dbReference>
<organism evidence="2 3">
    <name type="scientific">Golovinomyces cichoracearum</name>
    <dbReference type="NCBI Taxonomy" id="62708"/>
    <lineage>
        <taxon>Eukaryota</taxon>
        <taxon>Fungi</taxon>
        <taxon>Dikarya</taxon>
        <taxon>Ascomycota</taxon>
        <taxon>Pezizomycotina</taxon>
        <taxon>Leotiomycetes</taxon>
        <taxon>Erysiphales</taxon>
        <taxon>Erysiphaceae</taxon>
        <taxon>Golovinomyces</taxon>
    </lineage>
</organism>
<protein>
    <submittedName>
        <fullName evidence="2">Putative celp0028 effector like protein</fullName>
    </submittedName>
</protein>